<name>A0ABX8REH1_9CLOT</name>
<dbReference type="EMBL" id="CP078093">
    <property type="protein sequence ID" value="QXM07186.1"/>
    <property type="molecule type" value="Genomic_DNA"/>
</dbReference>
<gene>
    <name evidence="1" type="ORF">KVH43_05670</name>
</gene>
<evidence type="ECO:0000313" key="1">
    <source>
        <dbReference type="EMBL" id="QXM07186.1"/>
    </source>
</evidence>
<sequence>MRKSIEEKIIYLRKDMQNLIERKDNLLDPEIIRISQELDVLLNQYNIYLINKGVKGGVK</sequence>
<reference evidence="1" key="1">
    <citation type="submission" date="2021-07" db="EMBL/GenBank/DDBJ databases">
        <title>Complete genome sequence of Crassaminicella sp. 143-21, isolated from a deep-sea hydrothermal vent.</title>
        <authorList>
            <person name="Li X."/>
        </authorList>
    </citation>
    <scope>NUCLEOTIDE SEQUENCE</scope>
    <source>
        <strain evidence="1">143-21</strain>
    </source>
</reference>
<keyword evidence="2" id="KW-1185">Reference proteome</keyword>
<dbReference type="InterPro" id="IPR018540">
    <property type="entry name" value="Spo0E-like"/>
</dbReference>
<dbReference type="Proteomes" id="UP000886818">
    <property type="component" value="Chromosome"/>
</dbReference>
<dbReference type="Pfam" id="PF09388">
    <property type="entry name" value="SpoOE-like"/>
    <property type="match status" value="1"/>
</dbReference>
<organism evidence="1 2">
    <name type="scientific">Crassaminicella indica</name>
    <dbReference type="NCBI Taxonomy" id="2855394"/>
    <lineage>
        <taxon>Bacteria</taxon>
        <taxon>Bacillati</taxon>
        <taxon>Bacillota</taxon>
        <taxon>Clostridia</taxon>
        <taxon>Eubacteriales</taxon>
        <taxon>Clostridiaceae</taxon>
        <taxon>Crassaminicella</taxon>
    </lineage>
</organism>
<dbReference type="RefSeq" id="WP_218283872.1">
    <property type="nucleotide sequence ID" value="NZ_CP078093.1"/>
</dbReference>
<accession>A0ABX8REH1</accession>
<proteinExistence type="predicted"/>
<evidence type="ECO:0000313" key="2">
    <source>
        <dbReference type="Proteomes" id="UP000886818"/>
    </source>
</evidence>
<protein>
    <submittedName>
        <fullName evidence="1">Aspartyl-phosphate phosphatase Spo0E family protein</fullName>
    </submittedName>
</protein>